<organism evidence="1 2">
    <name type="scientific">Irpex rosettiformis</name>
    <dbReference type="NCBI Taxonomy" id="378272"/>
    <lineage>
        <taxon>Eukaryota</taxon>
        <taxon>Fungi</taxon>
        <taxon>Dikarya</taxon>
        <taxon>Basidiomycota</taxon>
        <taxon>Agaricomycotina</taxon>
        <taxon>Agaricomycetes</taxon>
        <taxon>Polyporales</taxon>
        <taxon>Irpicaceae</taxon>
        <taxon>Irpex</taxon>
    </lineage>
</organism>
<proteinExistence type="predicted"/>
<keyword evidence="2" id="KW-1185">Reference proteome</keyword>
<comment type="caution">
    <text evidence="1">The sequence shown here is derived from an EMBL/GenBank/DDBJ whole genome shotgun (WGS) entry which is preliminary data.</text>
</comment>
<gene>
    <name evidence="1" type="ORF">BDY19DRAFT_993156</name>
</gene>
<dbReference type="Proteomes" id="UP001055072">
    <property type="component" value="Unassembled WGS sequence"/>
</dbReference>
<dbReference type="EMBL" id="MU274910">
    <property type="protein sequence ID" value="KAI0089571.1"/>
    <property type="molecule type" value="Genomic_DNA"/>
</dbReference>
<protein>
    <submittedName>
        <fullName evidence="1">von Willebrand factor type A domain-containing protein</fullName>
    </submittedName>
</protein>
<accession>A0ACB8U5L2</accession>
<sequence>MSSRDPGQTRCGIAYADRNEPWNGQGHRAYLPLQKLDVHAEIIEASSIITLTQTFTSSSKIWGERPYAHYVFPLPDNAVVCEFEMRSKDGREIIAIAKETGKARATFTKAYNANRPAGLTEYVAENIFSISLGNLPESEVITTKLTYATDLSSVEHRDQVRLHIPTCFGAQYGQGLGDEIPAYRIGFTANIRMRGPIQSVTSPTHPHLVTTFASSPDEQLPAYDHEPQCTTSYRSEQYLATDFTLIITSTHLSEPLCVAERHPSGSIAFRLSAIPDLKLPPIARQEYIFLLDCSASMYGNRLATAIKTLVLLLHALPSTGTMFNIYSFGSWHKKLWTESQEYTQESLTEACEYVDQMIADHGGTDICSVLRAACASRNRNYPTACFLLTDGEVLGDPAQTLQTVANEVERSTVLQPLRVFTLGIGEQASVSMCEAIARTGNGVSLMATATDDMVSKCARLVRLSRSPVCEVSVDWMVPQGRSRALLPCCARRLALRVQPGELKSPIDGMQFTHYTLINKKRYVVPKEVILSIRIMGKEDTTRIIVPVEELPSIREQTSGQRSQFHLIHALTVNSVIRRLEAEDKGVGHYKSQIVSLAKKYGLISRYTSLVAVEKEKKTPVEFRLPTRDSNIRAYRMFPTFSLPSFSDTQAVRRPPRSRRTTSSWSSTLVPKGNGKGKSRGNSTIDEKSRGQDPPEAEKKQPQQEENEIDMDPSILYGQEEYPSPKSARREAYVDGSNAREHFVCEYDPTVESVGNYDSGCQEEYGVRSARPHVPPTRPANATLRKQSVLLLHKPPEGGSGWKDSWQTHIKTVRGSLNFKPTSTSTSAAAAGSSSTDGVDNSTMQLIRLQAFDGSFSATPELEKIVGRIAMNEHLKFPENLRVSEEVWATVLALAYLQKYLTQQSDLLNALEDKAMTYLRTQDGGVSIPTLLERANLLLA</sequence>
<evidence type="ECO:0000313" key="2">
    <source>
        <dbReference type="Proteomes" id="UP001055072"/>
    </source>
</evidence>
<reference evidence="1" key="1">
    <citation type="journal article" date="2021" name="Environ. Microbiol.">
        <title>Gene family expansions and transcriptome signatures uncover fungal adaptations to wood decay.</title>
        <authorList>
            <person name="Hage H."/>
            <person name="Miyauchi S."/>
            <person name="Viragh M."/>
            <person name="Drula E."/>
            <person name="Min B."/>
            <person name="Chaduli D."/>
            <person name="Navarro D."/>
            <person name="Favel A."/>
            <person name="Norest M."/>
            <person name="Lesage-Meessen L."/>
            <person name="Balint B."/>
            <person name="Merenyi Z."/>
            <person name="de Eugenio L."/>
            <person name="Morin E."/>
            <person name="Martinez A.T."/>
            <person name="Baldrian P."/>
            <person name="Stursova M."/>
            <person name="Martinez M.J."/>
            <person name="Novotny C."/>
            <person name="Magnuson J.K."/>
            <person name="Spatafora J.W."/>
            <person name="Maurice S."/>
            <person name="Pangilinan J."/>
            <person name="Andreopoulos W."/>
            <person name="LaButti K."/>
            <person name="Hundley H."/>
            <person name="Na H."/>
            <person name="Kuo A."/>
            <person name="Barry K."/>
            <person name="Lipzen A."/>
            <person name="Henrissat B."/>
            <person name="Riley R."/>
            <person name="Ahrendt S."/>
            <person name="Nagy L.G."/>
            <person name="Grigoriev I.V."/>
            <person name="Martin F."/>
            <person name="Rosso M.N."/>
        </authorList>
    </citation>
    <scope>NUCLEOTIDE SEQUENCE</scope>
    <source>
        <strain evidence="1">CBS 384.51</strain>
    </source>
</reference>
<name>A0ACB8U5L2_9APHY</name>
<evidence type="ECO:0000313" key="1">
    <source>
        <dbReference type="EMBL" id="KAI0089571.1"/>
    </source>
</evidence>